<evidence type="ECO:0000256" key="2">
    <source>
        <dbReference type="ARBA" id="ARBA00022527"/>
    </source>
</evidence>
<dbReference type="EC" id="2.7.11.1" evidence="1"/>
<evidence type="ECO:0000313" key="11">
    <source>
        <dbReference type="EMBL" id="KPM06120.1"/>
    </source>
</evidence>
<evidence type="ECO:0000256" key="1">
    <source>
        <dbReference type="ARBA" id="ARBA00012513"/>
    </source>
</evidence>
<dbReference type="InterPro" id="IPR051272">
    <property type="entry name" value="RIO-type_Ser/Thr_kinase"/>
</dbReference>
<dbReference type="VEuPathDB" id="VectorBase:SSCA000745"/>
<evidence type="ECO:0000313" key="12">
    <source>
        <dbReference type="Proteomes" id="UP000616769"/>
    </source>
</evidence>
<dbReference type="PANTHER" id="PTHR45723">
    <property type="entry name" value="SERINE/THREONINE-PROTEIN KINASE RIO1"/>
    <property type="match status" value="1"/>
</dbReference>
<reference evidence="11 12" key="1">
    <citation type="journal article" date="2015" name="Parasit. Vectors">
        <title>Draft genome of the scabies mite.</title>
        <authorList>
            <person name="Rider S.D.Jr."/>
            <person name="Morgan M.S."/>
            <person name="Arlian L.G."/>
        </authorList>
    </citation>
    <scope>NUCLEOTIDE SEQUENCE [LARGE SCALE GENOMIC DNA]</scope>
    <source>
        <strain evidence="11">Arlian Lab</strain>
    </source>
</reference>
<name>A0A132A6T6_SARSC</name>
<feature type="compositionally biased region" description="Basic residues" evidence="9">
    <location>
        <begin position="140"/>
        <end position="161"/>
    </location>
</feature>
<dbReference type="SUPFAM" id="SSF56112">
    <property type="entry name" value="Protein kinase-like (PK-like)"/>
    <property type="match status" value="1"/>
</dbReference>
<dbReference type="PROSITE" id="PS01245">
    <property type="entry name" value="RIO1"/>
    <property type="match status" value="1"/>
</dbReference>
<dbReference type="GO" id="GO:0005524">
    <property type="term" value="F:ATP binding"/>
    <property type="evidence" value="ECO:0007669"/>
    <property type="project" value="UniProtKB-KW"/>
</dbReference>
<evidence type="ECO:0000259" key="10">
    <source>
        <dbReference type="Pfam" id="PF01163"/>
    </source>
</evidence>
<comment type="catalytic activity">
    <reaction evidence="8">
        <text>L-seryl-[protein] + ATP = O-phospho-L-seryl-[protein] + ADP + H(+)</text>
        <dbReference type="Rhea" id="RHEA:17989"/>
        <dbReference type="Rhea" id="RHEA-COMP:9863"/>
        <dbReference type="Rhea" id="RHEA-COMP:11604"/>
        <dbReference type="ChEBI" id="CHEBI:15378"/>
        <dbReference type="ChEBI" id="CHEBI:29999"/>
        <dbReference type="ChEBI" id="CHEBI:30616"/>
        <dbReference type="ChEBI" id="CHEBI:83421"/>
        <dbReference type="ChEBI" id="CHEBI:456216"/>
        <dbReference type="EC" id="2.7.11.1"/>
    </reaction>
</comment>
<dbReference type="OrthoDB" id="205248at2759"/>
<dbReference type="Gene3D" id="1.10.510.10">
    <property type="entry name" value="Transferase(Phosphotransferase) domain 1"/>
    <property type="match status" value="1"/>
</dbReference>
<dbReference type="AlphaFoldDB" id="A0A132A6T6"/>
<feature type="compositionally biased region" description="Basic and acidic residues" evidence="9">
    <location>
        <begin position="130"/>
        <end position="139"/>
    </location>
</feature>
<dbReference type="InterPro" id="IPR018934">
    <property type="entry name" value="RIO_dom"/>
</dbReference>
<protein>
    <recommendedName>
        <fullName evidence="1">non-specific serine/threonine protein kinase</fullName>
        <ecNumber evidence="1">2.7.11.1</ecNumber>
    </recommendedName>
</protein>
<comment type="caution">
    <text evidence="11">The sequence shown here is derived from an EMBL/GenBank/DDBJ whole genome shotgun (WGS) entry which is preliminary data.</text>
</comment>
<organism evidence="11 12">
    <name type="scientific">Sarcoptes scabiei</name>
    <name type="common">Itch mite</name>
    <name type="synonym">Acarus scabiei</name>
    <dbReference type="NCBI Taxonomy" id="52283"/>
    <lineage>
        <taxon>Eukaryota</taxon>
        <taxon>Metazoa</taxon>
        <taxon>Ecdysozoa</taxon>
        <taxon>Arthropoda</taxon>
        <taxon>Chelicerata</taxon>
        <taxon>Arachnida</taxon>
        <taxon>Acari</taxon>
        <taxon>Acariformes</taxon>
        <taxon>Sarcoptiformes</taxon>
        <taxon>Astigmata</taxon>
        <taxon>Psoroptidia</taxon>
        <taxon>Sarcoptoidea</taxon>
        <taxon>Sarcoptidae</taxon>
        <taxon>Sarcoptinae</taxon>
        <taxon>Sarcoptes</taxon>
    </lineage>
</organism>
<dbReference type="EMBL" id="JXLN01010677">
    <property type="protein sequence ID" value="KPM06120.1"/>
    <property type="molecule type" value="Genomic_DNA"/>
</dbReference>
<evidence type="ECO:0000256" key="5">
    <source>
        <dbReference type="ARBA" id="ARBA00022777"/>
    </source>
</evidence>
<comment type="catalytic activity">
    <reaction evidence="7">
        <text>L-threonyl-[protein] + ATP = O-phospho-L-threonyl-[protein] + ADP + H(+)</text>
        <dbReference type="Rhea" id="RHEA:46608"/>
        <dbReference type="Rhea" id="RHEA-COMP:11060"/>
        <dbReference type="Rhea" id="RHEA-COMP:11605"/>
        <dbReference type="ChEBI" id="CHEBI:15378"/>
        <dbReference type="ChEBI" id="CHEBI:30013"/>
        <dbReference type="ChEBI" id="CHEBI:30616"/>
        <dbReference type="ChEBI" id="CHEBI:61977"/>
        <dbReference type="ChEBI" id="CHEBI:456216"/>
        <dbReference type="EC" id="2.7.11.1"/>
    </reaction>
</comment>
<accession>A0A132A6T6</accession>
<keyword evidence="4" id="KW-0547">Nucleotide-binding</keyword>
<dbReference type="Proteomes" id="UP000616769">
    <property type="component" value="Unassembled WGS sequence"/>
</dbReference>
<dbReference type="Pfam" id="PF01163">
    <property type="entry name" value="RIO1"/>
    <property type="match status" value="1"/>
</dbReference>
<evidence type="ECO:0000256" key="9">
    <source>
        <dbReference type="SAM" id="MobiDB-lite"/>
    </source>
</evidence>
<evidence type="ECO:0000256" key="6">
    <source>
        <dbReference type="ARBA" id="ARBA00022840"/>
    </source>
</evidence>
<evidence type="ECO:0000256" key="3">
    <source>
        <dbReference type="ARBA" id="ARBA00022679"/>
    </source>
</evidence>
<evidence type="ECO:0000256" key="4">
    <source>
        <dbReference type="ARBA" id="ARBA00022741"/>
    </source>
</evidence>
<sequence length="161" mass="19380">MRKMFNEAHLVHADLSEFNLLYHDSKIYMIDVSQSVEHDHPYSLEFLRKDCVNINEFFGKKGVLTMNTKELFDFITDPNINDSNIDRYLEKAQKLAEDRQLKRSDSNSNKVDEEVFKQVFIPQRLEQLRKQTIKQENRERRKNKTPKHVKKRKEKLLKNKK</sequence>
<keyword evidence="3" id="KW-0808">Transferase</keyword>
<feature type="domain" description="RIO-type" evidence="10">
    <location>
        <begin position="1"/>
        <end position="70"/>
    </location>
</feature>
<keyword evidence="5 11" id="KW-0418">Kinase</keyword>
<dbReference type="InterPro" id="IPR018935">
    <property type="entry name" value="RIO_kinase_CS"/>
</dbReference>
<keyword evidence="2" id="KW-0723">Serine/threonine-protein kinase</keyword>
<proteinExistence type="predicted"/>
<gene>
    <name evidence="11" type="ORF">QR98_0045930</name>
</gene>
<evidence type="ECO:0000256" key="8">
    <source>
        <dbReference type="ARBA" id="ARBA00048679"/>
    </source>
</evidence>
<dbReference type="GO" id="GO:0004674">
    <property type="term" value="F:protein serine/threonine kinase activity"/>
    <property type="evidence" value="ECO:0007669"/>
    <property type="project" value="UniProtKB-KW"/>
</dbReference>
<evidence type="ECO:0000256" key="7">
    <source>
        <dbReference type="ARBA" id="ARBA00047899"/>
    </source>
</evidence>
<feature type="region of interest" description="Disordered" evidence="9">
    <location>
        <begin position="130"/>
        <end position="161"/>
    </location>
</feature>
<dbReference type="InterPro" id="IPR011009">
    <property type="entry name" value="Kinase-like_dom_sf"/>
</dbReference>
<keyword evidence="6" id="KW-0067">ATP-binding</keyword>